<feature type="compositionally biased region" description="Basic and acidic residues" evidence="1">
    <location>
        <begin position="170"/>
        <end position="188"/>
    </location>
</feature>
<protein>
    <submittedName>
        <fullName evidence="2">Uncharacterized protein</fullName>
    </submittedName>
</protein>
<gene>
    <name evidence="2" type="ORF">SDC9_150887</name>
</gene>
<sequence>MRFCTGLRLGSLAALLFGVQLLRRLFLASRLVLRCLFTRSVCCQGTISRSLLGALGGGLGLVGRLAGLFAHHAEGAFDVRRGARRIQTIHGLQIQHIDAHDGHQADQREQQKAQQARAEDGASHGGTAEHAHRRTQTAAEPAIGTISAVATTQDAGGHAGQHGHGRHHARGEQHADDQQDDVQHDHHEHHLHQAVTGNREHAGDRLTEVQPAPHGGRKQRKHHPHAGDEEHRSDHH</sequence>
<feature type="region of interest" description="Disordered" evidence="1">
    <location>
        <begin position="153"/>
        <end position="236"/>
    </location>
</feature>
<feature type="compositionally biased region" description="Basic and acidic residues" evidence="1">
    <location>
        <begin position="99"/>
        <end position="130"/>
    </location>
</feature>
<dbReference type="AlphaFoldDB" id="A0A645ENR0"/>
<name>A0A645ENR0_9ZZZZ</name>
<feature type="region of interest" description="Disordered" evidence="1">
    <location>
        <begin position="99"/>
        <end position="140"/>
    </location>
</feature>
<comment type="caution">
    <text evidence="2">The sequence shown here is derived from an EMBL/GenBank/DDBJ whole genome shotgun (WGS) entry which is preliminary data.</text>
</comment>
<evidence type="ECO:0000256" key="1">
    <source>
        <dbReference type="SAM" id="MobiDB-lite"/>
    </source>
</evidence>
<proteinExistence type="predicted"/>
<reference evidence="2" key="1">
    <citation type="submission" date="2019-08" db="EMBL/GenBank/DDBJ databases">
        <authorList>
            <person name="Kucharzyk K."/>
            <person name="Murdoch R.W."/>
            <person name="Higgins S."/>
            <person name="Loffler F."/>
        </authorList>
    </citation>
    <scope>NUCLEOTIDE SEQUENCE</scope>
</reference>
<feature type="compositionally biased region" description="Basic residues" evidence="1">
    <location>
        <begin position="215"/>
        <end position="224"/>
    </location>
</feature>
<organism evidence="2">
    <name type="scientific">bioreactor metagenome</name>
    <dbReference type="NCBI Taxonomy" id="1076179"/>
    <lineage>
        <taxon>unclassified sequences</taxon>
        <taxon>metagenomes</taxon>
        <taxon>ecological metagenomes</taxon>
    </lineage>
</organism>
<feature type="compositionally biased region" description="Basic and acidic residues" evidence="1">
    <location>
        <begin position="225"/>
        <end position="236"/>
    </location>
</feature>
<dbReference type="EMBL" id="VSSQ01049585">
    <property type="protein sequence ID" value="MPN03655.1"/>
    <property type="molecule type" value="Genomic_DNA"/>
</dbReference>
<feature type="compositionally biased region" description="Basic and acidic residues" evidence="1">
    <location>
        <begin position="198"/>
        <end position="207"/>
    </location>
</feature>
<accession>A0A645ENR0</accession>
<evidence type="ECO:0000313" key="2">
    <source>
        <dbReference type="EMBL" id="MPN03655.1"/>
    </source>
</evidence>